<dbReference type="SUPFAM" id="SSF53474">
    <property type="entry name" value="alpha/beta-Hydrolases"/>
    <property type="match status" value="1"/>
</dbReference>
<dbReference type="PANTHER" id="PTHR37017">
    <property type="entry name" value="AB HYDROLASE-1 DOMAIN-CONTAINING PROTEIN-RELATED"/>
    <property type="match status" value="1"/>
</dbReference>
<evidence type="ECO:0000313" key="3">
    <source>
        <dbReference type="Proteomes" id="UP000800092"/>
    </source>
</evidence>
<dbReference type="PANTHER" id="PTHR37017:SF11">
    <property type="entry name" value="ESTERASE_LIPASE_THIOESTERASE DOMAIN-CONTAINING PROTEIN"/>
    <property type="match status" value="1"/>
</dbReference>
<name>A0A6A6GZR6_VIRVR</name>
<dbReference type="InterPro" id="IPR052897">
    <property type="entry name" value="Sec-Metab_Biosynth_Hydrolase"/>
</dbReference>
<dbReference type="Pfam" id="PF12697">
    <property type="entry name" value="Abhydrolase_6"/>
    <property type="match status" value="1"/>
</dbReference>
<sequence length="152" mass="16587">MATPTIVVIHAAAQPPPLYQPLADALQKAGFPVEIVDYPSAGYNVPKMQNNNADLAATRNVVSTLIESGEDVIVFMHSYGGIVGTGALQHLGEAQREKEGKKGVIRLVYAAAFALREGETVPNAGKIDEIKWYGQYFEDISCTHFLYGRRHN</sequence>
<dbReference type="InterPro" id="IPR029058">
    <property type="entry name" value="AB_hydrolase_fold"/>
</dbReference>
<dbReference type="Proteomes" id="UP000800092">
    <property type="component" value="Unassembled WGS sequence"/>
</dbReference>
<dbReference type="EMBL" id="ML991832">
    <property type="protein sequence ID" value="KAF2231058.1"/>
    <property type="molecule type" value="Genomic_DNA"/>
</dbReference>
<feature type="domain" description="AB hydrolase-1" evidence="1">
    <location>
        <begin position="6"/>
        <end position="119"/>
    </location>
</feature>
<reference evidence="2" key="1">
    <citation type="journal article" date="2020" name="Stud. Mycol.">
        <title>101 Dothideomycetes genomes: a test case for predicting lifestyles and emergence of pathogens.</title>
        <authorList>
            <person name="Haridas S."/>
            <person name="Albert R."/>
            <person name="Binder M."/>
            <person name="Bloem J."/>
            <person name="Labutti K."/>
            <person name="Salamov A."/>
            <person name="Andreopoulos B."/>
            <person name="Baker S."/>
            <person name="Barry K."/>
            <person name="Bills G."/>
            <person name="Bluhm B."/>
            <person name="Cannon C."/>
            <person name="Castanera R."/>
            <person name="Culley D."/>
            <person name="Daum C."/>
            <person name="Ezra D."/>
            <person name="Gonzalez J."/>
            <person name="Henrissat B."/>
            <person name="Kuo A."/>
            <person name="Liang C."/>
            <person name="Lipzen A."/>
            <person name="Lutzoni F."/>
            <person name="Magnuson J."/>
            <person name="Mondo S."/>
            <person name="Nolan M."/>
            <person name="Ohm R."/>
            <person name="Pangilinan J."/>
            <person name="Park H.-J."/>
            <person name="Ramirez L."/>
            <person name="Alfaro M."/>
            <person name="Sun H."/>
            <person name="Tritt A."/>
            <person name="Yoshinaga Y."/>
            <person name="Zwiers L.-H."/>
            <person name="Turgeon B."/>
            <person name="Goodwin S."/>
            <person name="Spatafora J."/>
            <person name="Crous P."/>
            <person name="Grigoriev I."/>
        </authorList>
    </citation>
    <scope>NUCLEOTIDE SEQUENCE</scope>
    <source>
        <strain evidence="2">Tuck. ex Michener</strain>
    </source>
</reference>
<accession>A0A6A6GZR6</accession>
<evidence type="ECO:0000259" key="1">
    <source>
        <dbReference type="Pfam" id="PF12697"/>
    </source>
</evidence>
<dbReference type="Gene3D" id="3.40.50.1820">
    <property type="entry name" value="alpha/beta hydrolase"/>
    <property type="match status" value="1"/>
</dbReference>
<dbReference type="OrthoDB" id="1263307at2759"/>
<gene>
    <name evidence="2" type="ORF">EV356DRAFT_315830</name>
</gene>
<keyword evidence="3" id="KW-1185">Reference proteome</keyword>
<evidence type="ECO:0000313" key="2">
    <source>
        <dbReference type="EMBL" id="KAF2231058.1"/>
    </source>
</evidence>
<dbReference type="AlphaFoldDB" id="A0A6A6GZR6"/>
<organism evidence="2 3">
    <name type="scientific">Viridothelium virens</name>
    <name type="common">Speckled blister lichen</name>
    <name type="synonym">Trypethelium virens</name>
    <dbReference type="NCBI Taxonomy" id="1048519"/>
    <lineage>
        <taxon>Eukaryota</taxon>
        <taxon>Fungi</taxon>
        <taxon>Dikarya</taxon>
        <taxon>Ascomycota</taxon>
        <taxon>Pezizomycotina</taxon>
        <taxon>Dothideomycetes</taxon>
        <taxon>Dothideomycetes incertae sedis</taxon>
        <taxon>Trypetheliales</taxon>
        <taxon>Trypetheliaceae</taxon>
        <taxon>Viridothelium</taxon>
    </lineage>
</organism>
<dbReference type="InterPro" id="IPR000073">
    <property type="entry name" value="AB_hydrolase_1"/>
</dbReference>
<proteinExistence type="predicted"/>
<protein>
    <recommendedName>
        <fullName evidence="1">AB hydrolase-1 domain-containing protein</fullName>
    </recommendedName>
</protein>